<evidence type="ECO:0000313" key="2">
    <source>
        <dbReference type="Proteomes" id="UP000540685"/>
    </source>
</evidence>
<evidence type="ECO:0008006" key="3">
    <source>
        <dbReference type="Google" id="ProtNLM"/>
    </source>
</evidence>
<dbReference type="Proteomes" id="UP000540685">
    <property type="component" value="Unassembled WGS sequence"/>
</dbReference>
<gene>
    <name evidence="1" type="ORF">F4562_004666</name>
</gene>
<evidence type="ECO:0000313" key="1">
    <source>
        <dbReference type="EMBL" id="MBB5821604.1"/>
    </source>
</evidence>
<dbReference type="EMBL" id="JACHMP010000001">
    <property type="protein sequence ID" value="MBB5821604.1"/>
    <property type="molecule type" value="Genomic_DNA"/>
</dbReference>
<dbReference type="RefSeq" id="WP_184541180.1">
    <property type="nucleotide sequence ID" value="NZ_JACHMP010000001.1"/>
</dbReference>
<name>A0A7W9IK91_9ACTN</name>
<comment type="caution">
    <text evidence="1">The sequence shown here is derived from an EMBL/GenBank/DDBJ whole genome shotgun (WGS) entry which is preliminary data.</text>
</comment>
<keyword evidence="2" id="KW-1185">Reference proteome</keyword>
<accession>A0A7W9IK91</accession>
<proteinExistence type="predicted"/>
<reference evidence="1 2" key="1">
    <citation type="submission" date="2020-08" db="EMBL/GenBank/DDBJ databases">
        <title>Sequencing the genomes of 1000 actinobacteria strains.</title>
        <authorList>
            <person name="Klenk H.-P."/>
        </authorList>
    </citation>
    <scope>NUCLEOTIDE SEQUENCE [LARGE SCALE GENOMIC DNA]</scope>
    <source>
        <strain evidence="1 2">DSM 46887</strain>
    </source>
</reference>
<sequence length="410" mass="42435">MRSTVYLHPWDVVGDPAAPERVARLGAGSVALAAAYHSVRACTPHHPRRRVVDARHAALYVPVRAGVWAGSRLVPESGAAWAGGEDAFGRAREALGGHGLAVDAWVVLTHSTILGERHPELTVRNAFGDRYPYALCPSDPDVRGYCGLVVAEVLAQGAPDGLVVEACGPLGIGHQGHHEKTAGADWTGTDEALLSICLCRACRRSLTAEGVEPDRLGAVVRAAVGAGHGSVAEALGPLAEPVLRVRRAATGSLREEVIRLVRRAGVARLVFHASADPWATAPGAVVLDAGRRIDTYVAGCWGTAETGAATLAAMRETMREAMREAVPATVPEAGRAAAPGGGREAAGPGPRLGAYVTILPPHPPDAAAFARDWGRLLSAGADELHLYHAGFASTSRLTAAAGALAALRAG</sequence>
<organism evidence="1 2">
    <name type="scientific">Streptosporangium becharense</name>
    <dbReference type="NCBI Taxonomy" id="1816182"/>
    <lineage>
        <taxon>Bacteria</taxon>
        <taxon>Bacillati</taxon>
        <taxon>Actinomycetota</taxon>
        <taxon>Actinomycetes</taxon>
        <taxon>Streptosporangiales</taxon>
        <taxon>Streptosporangiaceae</taxon>
        <taxon>Streptosporangium</taxon>
    </lineage>
</organism>
<dbReference type="AlphaFoldDB" id="A0A7W9IK91"/>
<protein>
    <recommendedName>
        <fullName evidence="3">Alanine-rich protein</fullName>
    </recommendedName>
</protein>